<gene>
    <name evidence="1" type="ORF">MUN53_05420</name>
</gene>
<organism evidence="1 2">
    <name type="scientific">Parabacteroides faecalis</name>
    <dbReference type="NCBI Taxonomy" id="2924040"/>
    <lineage>
        <taxon>Bacteria</taxon>
        <taxon>Pseudomonadati</taxon>
        <taxon>Bacteroidota</taxon>
        <taxon>Bacteroidia</taxon>
        <taxon>Bacteroidales</taxon>
        <taxon>Tannerellaceae</taxon>
        <taxon>Parabacteroides</taxon>
    </lineage>
</organism>
<reference evidence="1 2" key="1">
    <citation type="submission" date="2022-03" db="EMBL/GenBank/DDBJ databases">
        <title>Parabacteroides sp. nov. isolated from swine feces.</title>
        <authorList>
            <person name="Bak J.E."/>
        </authorList>
    </citation>
    <scope>NUCLEOTIDE SEQUENCE [LARGE SCALE GENOMIC DNA]</scope>
    <source>
        <strain evidence="1 2">AGMB00274</strain>
    </source>
</reference>
<proteinExistence type="predicted"/>
<dbReference type="Proteomes" id="UP001165444">
    <property type="component" value="Unassembled WGS sequence"/>
</dbReference>
<accession>A0ABT0C089</accession>
<name>A0ABT0C089_9BACT</name>
<evidence type="ECO:0000313" key="2">
    <source>
        <dbReference type="Proteomes" id="UP001165444"/>
    </source>
</evidence>
<comment type="caution">
    <text evidence="1">The sequence shown here is derived from an EMBL/GenBank/DDBJ whole genome shotgun (WGS) entry which is preliminary data.</text>
</comment>
<evidence type="ECO:0008006" key="3">
    <source>
        <dbReference type="Google" id="ProtNLM"/>
    </source>
</evidence>
<keyword evidence="2" id="KW-1185">Reference proteome</keyword>
<sequence length="321" mass="39148">MFTHTMTRKEIYEEAKHDYYELKSRFDIETEIFFRQYGSSINKYQQRILGSLSKQRVFRSSRHNSWTMQMYVHGYSKNTIKASTTAYTPLQRSDGSVEYLFISLKDTFFVELITTHFIQRYKERYLEPNKVNLQGMNPALYYLRSNMEYRQTYFIPNNWTEEDMENKAIYQIPQGLIVTVKDNGLRVLVTFLDLQNLSRYKAEIYEEEDLMNRFMKAYKEKKDYQQFLMMLQVFNTPNCREIQKRYIKRTEIQQNRPGFKENCQRRLDLWDMLEKQIRERWKEMENLSEKQRKDLWKCAYSGLPVRTTIDDFMKIRANESK</sequence>
<evidence type="ECO:0000313" key="1">
    <source>
        <dbReference type="EMBL" id="MCJ2380056.1"/>
    </source>
</evidence>
<dbReference type="RefSeq" id="WP_022455086.1">
    <property type="nucleotide sequence ID" value="NZ_JAKZMM010000010.1"/>
</dbReference>
<dbReference type="EMBL" id="JAKZMM010000010">
    <property type="protein sequence ID" value="MCJ2380056.1"/>
    <property type="molecule type" value="Genomic_DNA"/>
</dbReference>
<protein>
    <recommendedName>
        <fullName evidence="3">Replication initiation protein</fullName>
    </recommendedName>
</protein>